<name>A0A2N6SCW4_9BACL</name>
<dbReference type="Pfam" id="PF01321">
    <property type="entry name" value="Creatinase_N"/>
    <property type="match status" value="1"/>
</dbReference>
<dbReference type="PANTHER" id="PTHR46112:SF3">
    <property type="entry name" value="AMINOPEPTIDASE YPDF"/>
    <property type="match status" value="1"/>
</dbReference>
<dbReference type="PANTHER" id="PTHR46112">
    <property type="entry name" value="AMINOPEPTIDASE"/>
    <property type="match status" value="1"/>
</dbReference>
<sequence>MKLSRTNTILAKMKEQGITHALVSDPYSIFYLTGFLENPGERFFAILLDENGNHKLFLNILFPLEEDLGLEIVSYSDTDDIISKVAEYIPDGTKLGIDKILPARFLLPLMDKLPKTKFVDVSVLVDTTRMLKDEEEKELMRISSELNDKACQFVIDNITEHTTEKDLVKKLLAYYEEIGVEGTSFAPIIAFGDNGANPHGMPGDRKPKPGESVIVDIGGIKDKYCSDMTRTVFFKQPTPEDREVFEIVLEAVKRGTALVKPGTRLCDIDAACRDYITEKGYGEYFTHRTGHQIGLEDHEYGDVSSVNEMVCEPGMIFSIEPGIYLPGRMGVRIEDLVLVTEDGVEVLNKLNKEFVVVGEK</sequence>
<feature type="domain" description="Creatinase N-terminal" evidence="2">
    <location>
        <begin position="5"/>
        <end position="130"/>
    </location>
</feature>
<dbReference type="GO" id="GO:0004177">
    <property type="term" value="F:aminopeptidase activity"/>
    <property type="evidence" value="ECO:0007669"/>
    <property type="project" value="UniProtKB-KW"/>
</dbReference>
<dbReference type="EMBL" id="PNGT01000010">
    <property type="protein sequence ID" value="PMC51766.1"/>
    <property type="molecule type" value="Genomic_DNA"/>
</dbReference>
<organism evidence="3 4">
    <name type="scientific">Gemella sanguinis</name>
    <dbReference type="NCBI Taxonomy" id="84135"/>
    <lineage>
        <taxon>Bacteria</taxon>
        <taxon>Bacillati</taxon>
        <taxon>Bacillota</taxon>
        <taxon>Bacilli</taxon>
        <taxon>Bacillales</taxon>
        <taxon>Gemellaceae</taxon>
        <taxon>Gemella</taxon>
    </lineage>
</organism>
<keyword evidence="3" id="KW-0645">Protease</keyword>
<keyword evidence="3" id="KW-0378">Hydrolase</keyword>
<dbReference type="Pfam" id="PF00557">
    <property type="entry name" value="Peptidase_M24"/>
    <property type="match status" value="1"/>
</dbReference>
<proteinExistence type="predicted"/>
<dbReference type="SUPFAM" id="SSF53092">
    <property type="entry name" value="Creatinase/prolidase N-terminal domain"/>
    <property type="match status" value="1"/>
</dbReference>
<evidence type="ECO:0000259" key="1">
    <source>
        <dbReference type="Pfam" id="PF00557"/>
    </source>
</evidence>
<dbReference type="OrthoDB" id="9806388at2"/>
<protein>
    <submittedName>
        <fullName evidence="3">Xaa-Pro aminopeptidase</fullName>
    </submittedName>
</protein>
<dbReference type="InterPro" id="IPR050659">
    <property type="entry name" value="Peptidase_M24B"/>
</dbReference>
<dbReference type="RefSeq" id="WP_031552592.1">
    <property type="nucleotide sequence ID" value="NZ_CAUTAO010000005.1"/>
</dbReference>
<dbReference type="Gene3D" id="3.90.230.10">
    <property type="entry name" value="Creatinase/methionine aminopeptidase superfamily"/>
    <property type="match status" value="1"/>
</dbReference>
<dbReference type="InterPro" id="IPR000994">
    <property type="entry name" value="Pept_M24"/>
</dbReference>
<keyword evidence="3" id="KW-0031">Aminopeptidase</keyword>
<comment type="caution">
    <text evidence="3">The sequence shown here is derived from an EMBL/GenBank/DDBJ whole genome shotgun (WGS) entry which is preliminary data.</text>
</comment>
<dbReference type="InterPro" id="IPR000587">
    <property type="entry name" value="Creatinase_N"/>
</dbReference>
<accession>A0A2N6SCW4</accession>
<reference evidence="3 4" key="1">
    <citation type="submission" date="2017-09" db="EMBL/GenBank/DDBJ databases">
        <title>Bacterial strain isolated from the female urinary microbiota.</title>
        <authorList>
            <person name="Thomas-White K."/>
            <person name="Kumar N."/>
            <person name="Forster S."/>
            <person name="Putonti C."/>
            <person name="Lawley T."/>
            <person name="Wolfe A.J."/>
        </authorList>
    </citation>
    <scope>NUCLEOTIDE SEQUENCE [LARGE SCALE GENOMIC DNA]</scope>
    <source>
        <strain evidence="3 4">UMB0186</strain>
    </source>
</reference>
<evidence type="ECO:0000313" key="3">
    <source>
        <dbReference type="EMBL" id="PMC51766.1"/>
    </source>
</evidence>
<evidence type="ECO:0000259" key="2">
    <source>
        <dbReference type="Pfam" id="PF01321"/>
    </source>
</evidence>
<dbReference type="InterPro" id="IPR036005">
    <property type="entry name" value="Creatinase/aminopeptidase-like"/>
</dbReference>
<gene>
    <name evidence="3" type="ORF">CJ218_07975</name>
</gene>
<dbReference type="STRING" id="84135.GCA_001052115_01321"/>
<dbReference type="CDD" id="cd01092">
    <property type="entry name" value="APP-like"/>
    <property type="match status" value="1"/>
</dbReference>
<feature type="domain" description="Peptidase M24" evidence="1">
    <location>
        <begin position="138"/>
        <end position="341"/>
    </location>
</feature>
<dbReference type="AlphaFoldDB" id="A0A2N6SCW4"/>
<evidence type="ECO:0000313" key="4">
    <source>
        <dbReference type="Proteomes" id="UP000235670"/>
    </source>
</evidence>
<dbReference type="SUPFAM" id="SSF55920">
    <property type="entry name" value="Creatinase/aminopeptidase"/>
    <property type="match status" value="1"/>
</dbReference>
<dbReference type="Gene3D" id="3.40.350.10">
    <property type="entry name" value="Creatinase/prolidase N-terminal domain"/>
    <property type="match status" value="1"/>
</dbReference>
<dbReference type="Proteomes" id="UP000235670">
    <property type="component" value="Unassembled WGS sequence"/>
</dbReference>
<dbReference type="InterPro" id="IPR029149">
    <property type="entry name" value="Creatin/AminoP/Spt16_N"/>
</dbReference>